<dbReference type="InterPro" id="IPR036271">
    <property type="entry name" value="Tet_transcr_reg_TetR-rel_C_sf"/>
</dbReference>
<dbReference type="Proteomes" id="UP000810171">
    <property type="component" value="Unassembled WGS sequence"/>
</dbReference>
<sequence>MYDPVDTASRILRAAEKLFAEQGFKETTMRQITTEAQVNLAAVNYHFGSKSGLIHAVASHTLDPLCADVEAGLVAHGHKEPLSLEPLLKLLTRALIGVHRNNHYALSVLMRCLEQAYRPSQMELQAFLLETYGGRLNLFLHHLKAGSGVHDDREFFWRLHFLLGSVVFTLSNLHALVAMDTPGESAEAEIEPILQRLVPVLTAGMQAPLRNQSLS</sequence>
<organism evidence="4 5">
    <name type="scientific">Marinobacterium alkalitolerans</name>
    <dbReference type="NCBI Taxonomy" id="1542925"/>
    <lineage>
        <taxon>Bacteria</taxon>
        <taxon>Pseudomonadati</taxon>
        <taxon>Pseudomonadota</taxon>
        <taxon>Gammaproteobacteria</taxon>
        <taxon>Oceanospirillales</taxon>
        <taxon>Oceanospirillaceae</taxon>
        <taxon>Marinobacterium</taxon>
    </lineage>
</organism>
<dbReference type="InterPro" id="IPR050109">
    <property type="entry name" value="HTH-type_TetR-like_transc_reg"/>
</dbReference>
<evidence type="ECO:0000313" key="4">
    <source>
        <dbReference type="EMBL" id="MBP0048637.1"/>
    </source>
</evidence>
<dbReference type="InterPro" id="IPR041586">
    <property type="entry name" value="PsrA_TetR_C"/>
</dbReference>
<dbReference type="PANTHER" id="PTHR30055:SF235">
    <property type="entry name" value="TRANSCRIPTIONAL REGULATORY PROTEIN"/>
    <property type="match status" value="1"/>
</dbReference>
<dbReference type="SUPFAM" id="SSF48498">
    <property type="entry name" value="Tetracyclin repressor-like, C-terminal domain"/>
    <property type="match status" value="1"/>
</dbReference>
<feature type="DNA-binding region" description="H-T-H motif" evidence="2">
    <location>
        <begin position="28"/>
        <end position="47"/>
    </location>
</feature>
<evidence type="ECO:0000256" key="1">
    <source>
        <dbReference type="ARBA" id="ARBA00023125"/>
    </source>
</evidence>
<dbReference type="InterPro" id="IPR009057">
    <property type="entry name" value="Homeodomain-like_sf"/>
</dbReference>
<feature type="domain" description="HTH tetR-type" evidence="3">
    <location>
        <begin position="5"/>
        <end position="65"/>
    </location>
</feature>
<gene>
    <name evidence="4" type="ORF">H9C73_07800</name>
</gene>
<keyword evidence="1 2" id="KW-0238">DNA-binding</keyword>
<dbReference type="Pfam" id="PF00440">
    <property type="entry name" value="TetR_N"/>
    <property type="match status" value="1"/>
</dbReference>
<dbReference type="InterPro" id="IPR001647">
    <property type="entry name" value="HTH_TetR"/>
</dbReference>
<dbReference type="SUPFAM" id="SSF46689">
    <property type="entry name" value="Homeodomain-like"/>
    <property type="match status" value="1"/>
</dbReference>
<comment type="caution">
    <text evidence="4">The sequence shown here is derived from an EMBL/GenBank/DDBJ whole genome shotgun (WGS) entry which is preliminary data.</text>
</comment>
<evidence type="ECO:0000259" key="3">
    <source>
        <dbReference type="PROSITE" id="PS50977"/>
    </source>
</evidence>
<dbReference type="PRINTS" id="PR00455">
    <property type="entry name" value="HTHTETR"/>
</dbReference>
<accession>A0ABS3ZAA4</accession>
<dbReference type="PROSITE" id="PS50977">
    <property type="entry name" value="HTH_TETR_2"/>
    <property type="match status" value="1"/>
</dbReference>
<keyword evidence="5" id="KW-1185">Reference proteome</keyword>
<dbReference type="PANTHER" id="PTHR30055">
    <property type="entry name" value="HTH-TYPE TRANSCRIPTIONAL REGULATOR RUTR"/>
    <property type="match status" value="1"/>
</dbReference>
<reference evidence="4 5" key="1">
    <citation type="submission" date="2020-09" db="EMBL/GenBank/DDBJ databases">
        <authorList>
            <person name="Tanuku N.R.S."/>
        </authorList>
    </citation>
    <scope>NUCLEOTIDE SEQUENCE [LARGE SCALE GENOMIC DNA]</scope>
    <source>
        <strain evidence="4 5">AK62</strain>
    </source>
</reference>
<evidence type="ECO:0000256" key="2">
    <source>
        <dbReference type="PROSITE-ProRule" id="PRU00335"/>
    </source>
</evidence>
<dbReference type="EMBL" id="JACVEW010000010">
    <property type="protein sequence ID" value="MBP0048637.1"/>
    <property type="molecule type" value="Genomic_DNA"/>
</dbReference>
<dbReference type="InterPro" id="IPR023772">
    <property type="entry name" value="DNA-bd_HTH_TetR-type_CS"/>
</dbReference>
<dbReference type="PROSITE" id="PS01081">
    <property type="entry name" value="HTH_TETR_1"/>
    <property type="match status" value="1"/>
</dbReference>
<dbReference type="Gene3D" id="1.10.357.10">
    <property type="entry name" value="Tetracycline Repressor, domain 2"/>
    <property type="match status" value="1"/>
</dbReference>
<protein>
    <submittedName>
        <fullName evidence="4">TetR/AcrR family transcriptional regulator</fullName>
    </submittedName>
</protein>
<name>A0ABS3ZAA4_9GAMM</name>
<proteinExistence type="predicted"/>
<evidence type="ECO:0000313" key="5">
    <source>
        <dbReference type="Proteomes" id="UP000810171"/>
    </source>
</evidence>
<dbReference type="Pfam" id="PF17939">
    <property type="entry name" value="TetR_C_30"/>
    <property type="match status" value="1"/>
</dbReference>